<protein>
    <submittedName>
        <fullName evidence="1">Uncharacterized protein</fullName>
    </submittedName>
</protein>
<keyword evidence="2" id="KW-1185">Reference proteome</keyword>
<proteinExistence type="predicted"/>
<sequence>MDDPVDTRPTATAPIAADNQSDELKAAIARFSKPEFQEEITRLYGEAKDRAIEARDQRLKNAATGKKTSE</sequence>
<dbReference type="RefSeq" id="WP_145086956.1">
    <property type="nucleotide sequence ID" value="NZ_CP036274.1"/>
</dbReference>
<evidence type="ECO:0000313" key="2">
    <source>
        <dbReference type="Proteomes" id="UP000315017"/>
    </source>
</evidence>
<name>A0A517Y855_9BACT</name>
<organism evidence="1 2">
    <name type="scientific">Anatilimnocola aggregata</name>
    <dbReference type="NCBI Taxonomy" id="2528021"/>
    <lineage>
        <taxon>Bacteria</taxon>
        <taxon>Pseudomonadati</taxon>
        <taxon>Planctomycetota</taxon>
        <taxon>Planctomycetia</taxon>
        <taxon>Pirellulales</taxon>
        <taxon>Pirellulaceae</taxon>
        <taxon>Anatilimnocola</taxon>
    </lineage>
</organism>
<reference evidence="1 2" key="1">
    <citation type="submission" date="2019-02" db="EMBL/GenBank/DDBJ databases">
        <title>Deep-cultivation of Planctomycetes and their phenomic and genomic characterization uncovers novel biology.</title>
        <authorList>
            <person name="Wiegand S."/>
            <person name="Jogler M."/>
            <person name="Boedeker C."/>
            <person name="Pinto D."/>
            <person name="Vollmers J."/>
            <person name="Rivas-Marin E."/>
            <person name="Kohn T."/>
            <person name="Peeters S.H."/>
            <person name="Heuer A."/>
            <person name="Rast P."/>
            <person name="Oberbeckmann S."/>
            <person name="Bunk B."/>
            <person name="Jeske O."/>
            <person name="Meyerdierks A."/>
            <person name="Storesund J.E."/>
            <person name="Kallscheuer N."/>
            <person name="Luecker S."/>
            <person name="Lage O.M."/>
            <person name="Pohl T."/>
            <person name="Merkel B.J."/>
            <person name="Hornburger P."/>
            <person name="Mueller R.-W."/>
            <person name="Bruemmer F."/>
            <person name="Labrenz M."/>
            <person name="Spormann A.M."/>
            <person name="Op den Camp H."/>
            <person name="Overmann J."/>
            <person name="Amann R."/>
            <person name="Jetten M.S.M."/>
            <person name="Mascher T."/>
            <person name="Medema M.H."/>
            <person name="Devos D.P."/>
            <person name="Kaster A.-K."/>
            <person name="Ovreas L."/>
            <person name="Rohde M."/>
            <person name="Galperin M.Y."/>
            <person name="Jogler C."/>
        </authorList>
    </citation>
    <scope>NUCLEOTIDE SEQUENCE [LARGE SCALE GENOMIC DNA]</scope>
    <source>
        <strain evidence="1 2">ETA_A8</strain>
    </source>
</reference>
<evidence type="ECO:0000313" key="1">
    <source>
        <dbReference type="EMBL" id="QDU26420.1"/>
    </source>
</evidence>
<gene>
    <name evidence="1" type="ORF">ETAA8_14980</name>
</gene>
<dbReference type="Proteomes" id="UP000315017">
    <property type="component" value="Chromosome"/>
</dbReference>
<dbReference type="KEGG" id="aagg:ETAA8_14980"/>
<dbReference type="EMBL" id="CP036274">
    <property type="protein sequence ID" value="QDU26420.1"/>
    <property type="molecule type" value="Genomic_DNA"/>
</dbReference>
<accession>A0A517Y855</accession>
<dbReference type="AlphaFoldDB" id="A0A517Y855"/>